<keyword evidence="2 4" id="KW-0863">Zinc-finger</keyword>
<dbReference type="Proteomes" id="UP000030689">
    <property type="component" value="Unassembled WGS sequence"/>
</dbReference>
<proteinExistence type="predicted"/>
<gene>
    <name evidence="6" type="ORF">EUTSA_v10010932mg</name>
</gene>
<dbReference type="STRING" id="72664.V4LQ08"/>
<dbReference type="InterPro" id="IPR006564">
    <property type="entry name" value="Znf_PMZ"/>
</dbReference>
<dbReference type="EMBL" id="KI517435">
    <property type="protein sequence ID" value="ESQ45889.1"/>
    <property type="molecule type" value="Genomic_DNA"/>
</dbReference>
<evidence type="ECO:0000313" key="7">
    <source>
        <dbReference type="Proteomes" id="UP000030689"/>
    </source>
</evidence>
<evidence type="ECO:0000313" key="6">
    <source>
        <dbReference type="EMBL" id="ESQ45889.1"/>
    </source>
</evidence>
<dbReference type="Pfam" id="PF04434">
    <property type="entry name" value="SWIM"/>
    <property type="match status" value="1"/>
</dbReference>
<dbReference type="PROSITE" id="PS50966">
    <property type="entry name" value="ZF_SWIM"/>
    <property type="match status" value="1"/>
</dbReference>
<evidence type="ECO:0000256" key="2">
    <source>
        <dbReference type="ARBA" id="ARBA00022771"/>
    </source>
</evidence>
<reference evidence="6 7" key="1">
    <citation type="journal article" date="2013" name="Front. Plant Sci.">
        <title>The Reference Genome of the Halophytic Plant Eutrema salsugineum.</title>
        <authorList>
            <person name="Yang R."/>
            <person name="Jarvis D.E."/>
            <person name="Chen H."/>
            <person name="Beilstein M.A."/>
            <person name="Grimwood J."/>
            <person name="Jenkins J."/>
            <person name="Shu S."/>
            <person name="Prochnik S."/>
            <person name="Xin M."/>
            <person name="Ma C."/>
            <person name="Schmutz J."/>
            <person name="Wing R.A."/>
            <person name="Mitchell-Olds T."/>
            <person name="Schumaker K.S."/>
            <person name="Wang X."/>
        </authorList>
    </citation>
    <scope>NUCLEOTIDE SEQUENCE [LARGE SCALE GENOMIC DNA]</scope>
</reference>
<evidence type="ECO:0000256" key="1">
    <source>
        <dbReference type="ARBA" id="ARBA00022723"/>
    </source>
</evidence>
<accession>V4LQ08</accession>
<evidence type="ECO:0000256" key="4">
    <source>
        <dbReference type="PROSITE-ProRule" id="PRU00325"/>
    </source>
</evidence>
<name>V4LQ08_EUTSA</name>
<feature type="domain" description="SWIM-type" evidence="5">
    <location>
        <begin position="289"/>
        <end position="322"/>
    </location>
</feature>
<keyword evidence="1" id="KW-0479">Metal-binding</keyword>
<dbReference type="KEGG" id="eus:EUTSA_v10010932mg"/>
<sequence length="421" mass="47887">MNRRGRGVREPADVTYPELSEYVQHLKIANPGTLAEIETYNDESGLVRFKYLFLCFGASRLGLGCVRKCYVLAGARLGGMYKGSMLTLAGQDANLQTYPIAFAIVDGQNEGAWNWFMVQVKSILEDSPNMCFIMDLSRAIMKAKWSTFPLAADVFCEQMVENDVKRRFKDRYLTGLVEKAAYAYRKVAYANGLLEIKDRNIECWNFLERLGKEKWCRANFSDDRYNLRTTQMVDHINATLMVWKDTQILETVRRIMSPMCEWNLEAVRVASSRKLGPKNVEVVDLCGEKNIAMLGHRKCQCGEYDKLKIPCGHALAGAAQLGVDVEELVGQCYKTSMWRQTYEGLIHQVAENVNLYSDASTKLHPPVVRASIGRPRMSRLLLSTRREGVHVLAILKACCCPQMLSIHIKFGEEYLLCIHEY</sequence>
<keyword evidence="7" id="KW-1185">Reference proteome</keyword>
<evidence type="ECO:0000259" key="5">
    <source>
        <dbReference type="PROSITE" id="PS50966"/>
    </source>
</evidence>
<dbReference type="GO" id="GO:0008270">
    <property type="term" value="F:zinc ion binding"/>
    <property type="evidence" value="ECO:0007669"/>
    <property type="project" value="UniProtKB-KW"/>
</dbReference>
<dbReference type="eggNOG" id="ENOG502RJNC">
    <property type="taxonomic scope" value="Eukaryota"/>
</dbReference>
<organism evidence="6 7">
    <name type="scientific">Eutrema salsugineum</name>
    <name type="common">Saltwater cress</name>
    <name type="synonym">Sisymbrium salsugineum</name>
    <dbReference type="NCBI Taxonomy" id="72664"/>
    <lineage>
        <taxon>Eukaryota</taxon>
        <taxon>Viridiplantae</taxon>
        <taxon>Streptophyta</taxon>
        <taxon>Embryophyta</taxon>
        <taxon>Tracheophyta</taxon>
        <taxon>Spermatophyta</taxon>
        <taxon>Magnoliopsida</taxon>
        <taxon>eudicotyledons</taxon>
        <taxon>Gunneridae</taxon>
        <taxon>Pentapetalae</taxon>
        <taxon>rosids</taxon>
        <taxon>malvids</taxon>
        <taxon>Brassicales</taxon>
        <taxon>Brassicaceae</taxon>
        <taxon>Eutremeae</taxon>
        <taxon>Eutrema</taxon>
    </lineage>
</organism>
<protein>
    <recommendedName>
        <fullName evidence="5">SWIM-type domain-containing protein</fullName>
    </recommendedName>
</protein>
<dbReference type="Gramene" id="ESQ45889">
    <property type="protein sequence ID" value="ESQ45889"/>
    <property type="gene ID" value="EUTSA_v10010932mg"/>
</dbReference>
<dbReference type="InterPro" id="IPR018289">
    <property type="entry name" value="MULE_transposase_dom"/>
</dbReference>
<keyword evidence="3" id="KW-0862">Zinc</keyword>
<dbReference type="PANTHER" id="PTHR31973">
    <property type="entry name" value="POLYPROTEIN, PUTATIVE-RELATED"/>
    <property type="match status" value="1"/>
</dbReference>
<dbReference type="SMART" id="SM00575">
    <property type="entry name" value="ZnF_PMZ"/>
    <property type="match status" value="1"/>
</dbReference>
<dbReference type="InterPro" id="IPR007527">
    <property type="entry name" value="Znf_SWIM"/>
</dbReference>
<dbReference type="Pfam" id="PF10551">
    <property type="entry name" value="MULE"/>
    <property type="match status" value="1"/>
</dbReference>
<evidence type="ECO:0000256" key="3">
    <source>
        <dbReference type="ARBA" id="ARBA00022833"/>
    </source>
</evidence>
<dbReference type="PANTHER" id="PTHR31973:SF187">
    <property type="entry name" value="MUTATOR TRANSPOSASE MUDRA PROTEIN"/>
    <property type="match status" value="1"/>
</dbReference>
<dbReference type="AlphaFoldDB" id="V4LQ08"/>